<dbReference type="HOGENOM" id="CLU_1511356_0_0_1"/>
<protein>
    <submittedName>
        <fullName evidence="1">Uncharacterized protein</fullName>
    </submittedName>
</protein>
<name>U9UUA0_RHIID</name>
<dbReference type="PANTHER" id="PTHR46169">
    <property type="entry name" value="DNA REPLICATION-RELATED ELEMENT FACTOR, ISOFORM A"/>
    <property type="match status" value="1"/>
</dbReference>
<accession>U9UUA0</accession>
<sequence>MSHFDPSFVVPAMVCLTTDLWSSRAKHGYIGITATWITPNFEVKDVMLEIKYAPSPILQMLLLNYFMNCEAIQRLPCTAHTIQLAIGKGLAPVEVLIARMQSFNFKLTCIQVQIERTKNDGSKLRKISLSEEEWDLLDELVDHLLPFEEATREFSGGTYVTLNNSDVSDIDYLNENTI</sequence>
<dbReference type="SUPFAM" id="SSF53098">
    <property type="entry name" value="Ribonuclease H-like"/>
    <property type="match status" value="1"/>
</dbReference>
<dbReference type="InterPro" id="IPR052717">
    <property type="entry name" value="Vacuolar_transposase_reg"/>
</dbReference>
<organism evidence="1">
    <name type="scientific">Rhizophagus irregularis (strain DAOM 181602 / DAOM 197198 / MUCL 43194)</name>
    <name type="common">Arbuscular mycorrhizal fungus</name>
    <name type="synonym">Glomus intraradices</name>
    <dbReference type="NCBI Taxonomy" id="747089"/>
    <lineage>
        <taxon>Eukaryota</taxon>
        <taxon>Fungi</taxon>
        <taxon>Fungi incertae sedis</taxon>
        <taxon>Mucoromycota</taxon>
        <taxon>Glomeromycotina</taxon>
        <taxon>Glomeromycetes</taxon>
        <taxon>Glomerales</taxon>
        <taxon>Glomeraceae</taxon>
        <taxon>Rhizophagus</taxon>
    </lineage>
</organism>
<proteinExistence type="predicted"/>
<dbReference type="InterPro" id="IPR012337">
    <property type="entry name" value="RNaseH-like_sf"/>
</dbReference>
<evidence type="ECO:0000313" key="1">
    <source>
        <dbReference type="EMBL" id="ESA23297.1"/>
    </source>
</evidence>
<reference evidence="1" key="1">
    <citation type="submission" date="2013-07" db="EMBL/GenBank/DDBJ databases">
        <title>The genome of an arbuscular mycorrhizal fungus provides insights into the evolution of the oldest plant symbiosis.</title>
        <authorList>
            <consortium name="DOE Joint Genome Institute"/>
            <person name="Tisserant E."/>
            <person name="Malbreil M."/>
            <person name="Kuo A."/>
            <person name="Kohler A."/>
            <person name="Symeonidi A."/>
            <person name="Balestrini R."/>
            <person name="Charron P."/>
            <person name="Duensing N."/>
            <person name="Frei-dit-Frey N."/>
            <person name="Gianinazzi-Pearson V."/>
            <person name="Gilbert B."/>
            <person name="Handa Y."/>
            <person name="Hijri M."/>
            <person name="Kaul R."/>
            <person name="Kawaguchi M."/>
            <person name="Krajinski F."/>
            <person name="Lammers P."/>
            <person name="Lapierre D."/>
            <person name="Masclaux F.G."/>
            <person name="Murat C."/>
            <person name="Morin E."/>
            <person name="Ndikumana S."/>
            <person name="Pagni M."/>
            <person name="Petitpierre D."/>
            <person name="Requena N."/>
            <person name="Rosikiewicz P."/>
            <person name="Riley R."/>
            <person name="Saito K."/>
            <person name="San Clemente H."/>
            <person name="Shapiro H."/>
            <person name="van Tuinen D."/>
            <person name="Becard G."/>
            <person name="Bonfante P."/>
            <person name="Paszkowski U."/>
            <person name="Shachar-Hill Y."/>
            <person name="Young J.P."/>
            <person name="Sanders I.R."/>
            <person name="Henrissat B."/>
            <person name="Rensing S.A."/>
            <person name="Grigoriev I.V."/>
            <person name="Corradi N."/>
            <person name="Roux C."/>
            <person name="Martin F."/>
        </authorList>
    </citation>
    <scope>NUCLEOTIDE SEQUENCE</scope>
    <source>
        <strain evidence="1">DAOM 197198</strain>
    </source>
</reference>
<dbReference type="AlphaFoldDB" id="U9UUA0"/>
<gene>
    <name evidence="1" type="ORF">GLOINDRAFT_1664</name>
</gene>
<dbReference type="EMBL" id="KI274885">
    <property type="protein sequence ID" value="ESA23297.1"/>
    <property type="molecule type" value="Genomic_DNA"/>
</dbReference>